<dbReference type="EMBL" id="CTRI01000029">
    <property type="protein sequence ID" value="CQR38183.1"/>
    <property type="molecule type" value="Genomic_DNA"/>
</dbReference>
<comment type="caution">
    <text evidence="1">The sequence shown here is derived from an EMBL/GenBank/DDBJ whole genome shotgun (WGS) entry which is preliminary data.</text>
</comment>
<organism evidence="1 2">
    <name type="scientific">Thiomonas arsenitoxydans (strain DSM 22701 / CIP 110005 / 3As)</name>
    <dbReference type="NCBI Taxonomy" id="426114"/>
    <lineage>
        <taxon>Bacteria</taxon>
        <taxon>Pseudomonadati</taxon>
        <taxon>Pseudomonadota</taxon>
        <taxon>Betaproteobacteria</taxon>
        <taxon>Burkholderiales</taxon>
        <taxon>Thiomonas</taxon>
    </lineage>
</organism>
<keyword evidence="2" id="KW-1185">Reference proteome</keyword>
<dbReference type="Proteomes" id="UP000078599">
    <property type="component" value="Unassembled WGS sequence"/>
</dbReference>
<evidence type="ECO:0000313" key="1">
    <source>
        <dbReference type="EMBL" id="CQR38183.1"/>
    </source>
</evidence>
<proteinExistence type="predicted"/>
<accession>A0ABM9T913</accession>
<name>A0ABM9T913_THIA3</name>
<protein>
    <submittedName>
        <fullName evidence="1">Uncharacterized protein</fullName>
    </submittedName>
</protein>
<gene>
    <name evidence="1" type="ORF">THICB1_70349</name>
</gene>
<reference evidence="1 2" key="1">
    <citation type="submission" date="2015-03" db="EMBL/GenBank/DDBJ databases">
        <authorList>
            <person name="Regsiter A."/>
            <person name="william w."/>
        </authorList>
    </citation>
    <scope>NUCLEOTIDE SEQUENCE [LARGE SCALE GENOMIC DNA]</scope>
    <source>
        <strain evidence="1 2">CB1</strain>
    </source>
</reference>
<evidence type="ECO:0000313" key="2">
    <source>
        <dbReference type="Proteomes" id="UP000078599"/>
    </source>
</evidence>
<sequence length="70" mass="6888">MRVCVEYFSSLLSKQTGLGVSMKFKLALIAAASAAGGMVNHAASAAQGAAAVSGAMSDAADKAKDAVSKP</sequence>